<dbReference type="InterPro" id="IPR043131">
    <property type="entry name" value="BCAT-like_N"/>
</dbReference>
<sequence>MIETIDIKIGQTAKSRINELDFDNIPFGRVFSDHMFVAEFDNGVWKNFEIRPYEFLSLSPANTILHYGQSVFEGMKAYKNLNGEAILFRPLDNFIRLNKSARRMCIPELPEELFMGGLTELIRKDSQWIPDRPGTSLYVRPFIFASDDYIGIKPSDTYKFIIFTCPVGAYYSQPVRVKIETEFSRAFEGGVGYAKTGGNYAASLYPAKLAQEKGYDQLIWTDGKTHQYIEESGTMNLMFVIDGKIITAPTDDTILKGVTRDSALTLARDWGIEVEERKVAVAEILEALKAGKVQEAFGTGTAATIAHIAEIGYDGVDYQLPPVEGRTVSNKILAALNDIKLGKAEDKFNWIHKV</sequence>
<comment type="pathway">
    <text evidence="3">Amino-acid biosynthesis; L-isoleucine biosynthesis; L-isoleucine from 2-oxobutanoate: step 4/4.</text>
</comment>
<evidence type="ECO:0000256" key="7">
    <source>
        <dbReference type="ARBA" id="ARBA00013053"/>
    </source>
</evidence>
<protein>
    <recommendedName>
        <fullName evidence="7">branched-chain-amino-acid transaminase</fullName>
        <ecNumber evidence="7">2.6.1.42</ecNumber>
    </recommendedName>
</protein>
<dbReference type="InterPro" id="IPR043132">
    <property type="entry name" value="BCAT-like_C"/>
</dbReference>
<evidence type="ECO:0000256" key="1">
    <source>
        <dbReference type="ARBA" id="ARBA00001933"/>
    </source>
</evidence>
<dbReference type="Gene3D" id="3.30.470.10">
    <property type="match status" value="1"/>
</dbReference>
<comment type="cofactor">
    <cofactor evidence="1">
        <name>pyridoxal 5'-phosphate</name>
        <dbReference type="ChEBI" id="CHEBI:597326"/>
    </cofactor>
</comment>
<evidence type="ECO:0000256" key="2">
    <source>
        <dbReference type="ARBA" id="ARBA00003109"/>
    </source>
</evidence>
<dbReference type="InterPro" id="IPR005786">
    <property type="entry name" value="B_amino_transII"/>
</dbReference>
<dbReference type="PIRSF" id="PIRSF006468">
    <property type="entry name" value="BCAT1"/>
    <property type="match status" value="1"/>
</dbReference>
<evidence type="ECO:0000256" key="9">
    <source>
        <dbReference type="ARBA" id="ARBA00022605"/>
    </source>
</evidence>
<evidence type="ECO:0000256" key="11">
    <source>
        <dbReference type="ARBA" id="ARBA00022898"/>
    </source>
</evidence>
<evidence type="ECO:0000256" key="6">
    <source>
        <dbReference type="ARBA" id="ARBA00009320"/>
    </source>
</evidence>
<reference evidence="16" key="1">
    <citation type="submission" date="2023-06" db="EMBL/GenBank/DDBJ databases">
        <title>Genomic of Agaribacillus aureum.</title>
        <authorList>
            <person name="Wang G."/>
        </authorList>
    </citation>
    <scope>NUCLEOTIDE SEQUENCE</scope>
    <source>
        <strain evidence="16">BMA12</strain>
    </source>
</reference>
<dbReference type="NCBIfam" id="TIGR01123">
    <property type="entry name" value="ilvE_II"/>
    <property type="match status" value="1"/>
</dbReference>
<evidence type="ECO:0000256" key="8">
    <source>
        <dbReference type="ARBA" id="ARBA00022576"/>
    </source>
</evidence>
<keyword evidence="17" id="KW-1185">Reference proteome</keyword>
<organism evidence="16 17">
    <name type="scientific">Agaribacillus aureus</name>
    <dbReference type="NCBI Taxonomy" id="3051825"/>
    <lineage>
        <taxon>Bacteria</taxon>
        <taxon>Pseudomonadati</taxon>
        <taxon>Bacteroidota</taxon>
        <taxon>Cytophagia</taxon>
        <taxon>Cytophagales</taxon>
        <taxon>Splendidivirgaceae</taxon>
        <taxon>Agaribacillus</taxon>
    </lineage>
</organism>
<keyword evidence="10 16" id="KW-0808">Transferase</keyword>
<dbReference type="Gene3D" id="3.20.10.10">
    <property type="entry name" value="D-amino Acid Aminotransferase, subunit A, domain 2"/>
    <property type="match status" value="1"/>
</dbReference>
<comment type="catalytic activity">
    <reaction evidence="14">
        <text>L-isoleucine + 2-oxoglutarate = (S)-3-methyl-2-oxopentanoate + L-glutamate</text>
        <dbReference type="Rhea" id="RHEA:24801"/>
        <dbReference type="ChEBI" id="CHEBI:16810"/>
        <dbReference type="ChEBI" id="CHEBI:29985"/>
        <dbReference type="ChEBI" id="CHEBI:35146"/>
        <dbReference type="ChEBI" id="CHEBI:58045"/>
        <dbReference type="EC" id="2.6.1.42"/>
    </reaction>
</comment>
<gene>
    <name evidence="16" type="ORF">QQ020_04140</name>
</gene>
<dbReference type="CDD" id="cd01557">
    <property type="entry name" value="BCAT_beta_family"/>
    <property type="match status" value="1"/>
</dbReference>
<dbReference type="InterPro" id="IPR033939">
    <property type="entry name" value="BCAT_family"/>
</dbReference>
<dbReference type="EC" id="2.6.1.42" evidence="7"/>
<comment type="pathway">
    <text evidence="4">Amino-acid biosynthesis; L-valine biosynthesis; L-valine from pyruvate: step 4/4.</text>
</comment>
<dbReference type="NCBIfam" id="NF009897">
    <property type="entry name" value="PRK13357.1"/>
    <property type="match status" value="1"/>
</dbReference>
<dbReference type="EMBL" id="JAUJEB010000001">
    <property type="protein sequence ID" value="MDN5211221.1"/>
    <property type="molecule type" value="Genomic_DNA"/>
</dbReference>
<keyword evidence="11" id="KW-0663">Pyridoxal phosphate</keyword>
<evidence type="ECO:0000256" key="12">
    <source>
        <dbReference type="ARBA" id="ARBA00023304"/>
    </source>
</evidence>
<dbReference type="InterPro" id="IPR036038">
    <property type="entry name" value="Aminotransferase-like"/>
</dbReference>
<dbReference type="InterPro" id="IPR001544">
    <property type="entry name" value="Aminotrans_IV"/>
</dbReference>
<dbReference type="GO" id="GO:0004084">
    <property type="term" value="F:branched-chain-amino-acid transaminase activity"/>
    <property type="evidence" value="ECO:0007669"/>
    <property type="project" value="UniProtKB-EC"/>
</dbReference>
<dbReference type="Proteomes" id="UP001172083">
    <property type="component" value="Unassembled WGS sequence"/>
</dbReference>
<comment type="catalytic activity">
    <reaction evidence="15">
        <text>L-leucine + 2-oxoglutarate = 4-methyl-2-oxopentanoate + L-glutamate</text>
        <dbReference type="Rhea" id="RHEA:18321"/>
        <dbReference type="ChEBI" id="CHEBI:16810"/>
        <dbReference type="ChEBI" id="CHEBI:17865"/>
        <dbReference type="ChEBI" id="CHEBI:29985"/>
        <dbReference type="ChEBI" id="CHEBI:57427"/>
        <dbReference type="EC" id="2.6.1.42"/>
    </reaction>
</comment>
<evidence type="ECO:0000256" key="13">
    <source>
        <dbReference type="ARBA" id="ARBA00048212"/>
    </source>
</evidence>
<evidence type="ECO:0000256" key="5">
    <source>
        <dbReference type="ARBA" id="ARBA00005072"/>
    </source>
</evidence>
<evidence type="ECO:0000256" key="4">
    <source>
        <dbReference type="ARBA" id="ARBA00004931"/>
    </source>
</evidence>
<keyword evidence="8 16" id="KW-0032">Aminotransferase</keyword>
<evidence type="ECO:0000313" key="17">
    <source>
        <dbReference type="Proteomes" id="UP001172083"/>
    </source>
</evidence>
<keyword evidence="12" id="KW-0100">Branched-chain amino acid biosynthesis</keyword>
<dbReference type="RefSeq" id="WP_346756556.1">
    <property type="nucleotide sequence ID" value="NZ_JAUJEB010000001.1"/>
</dbReference>
<dbReference type="PANTHER" id="PTHR11825">
    <property type="entry name" value="SUBGROUP IIII AMINOTRANSFERASE"/>
    <property type="match status" value="1"/>
</dbReference>
<comment type="catalytic activity">
    <reaction evidence="13">
        <text>L-valine + 2-oxoglutarate = 3-methyl-2-oxobutanoate + L-glutamate</text>
        <dbReference type="Rhea" id="RHEA:24813"/>
        <dbReference type="ChEBI" id="CHEBI:11851"/>
        <dbReference type="ChEBI" id="CHEBI:16810"/>
        <dbReference type="ChEBI" id="CHEBI:29985"/>
        <dbReference type="ChEBI" id="CHEBI:57762"/>
        <dbReference type="EC" id="2.6.1.42"/>
    </reaction>
</comment>
<evidence type="ECO:0000256" key="3">
    <source>
        <dbReference type="ARBA" id="ARBA00004824"/>
    </source>
</evidence>
<name>A0ABT8L433_9BACT</name>
<dbReference type="PANTHER" id="PTHR11825:SF44">
    <property type="entry name" value="BRANCHED-CHAIN-AMINO-ACID AMINOTRANSFERASE"/>
    <property type="match status" value="1"/>
</dbReference>
<evidence type="ECO:0000313" key="16">
    <source>
        <dbReference type="EMBL" id="MDN5211221.1"/>
    </source>
</evidence>
<keyword evidence="9" id="KW-0028">Amino-acid biosynthesis</keyword>
<accession>A0ABT8L433</accession>
<comment type="pathway">
    <text evidence="5">Amino-acid biosynthesis; L-leucine biosynthesis; L-leucine from 3-methyl-2-oxobutanoate: step 4/4.</text>
</comment>
<proteinExistence type="inferred from homology"/>
<evidence type="ECO:0000256" key="15">
    <source>
        <dbReference type="ARBA" id="ARBA00049229"/>
    </source>
</evidence>
<evidence type="ECO:0000256" key="14">
    <source>
        <dbReference type="ARBA" id="ARBA00048798"/>
    </source>
</evidence>
<comment type="function">
    <text evidence="2">Acts on leucine, isoleucine and valine.</text>
</comment>
<dbReference type="Pfam" id="PF01063">
    <property type="entry name" value="Aminotran_4"/>
    <property type="match status" value="1"/>
</dbReference>
<dbReference type="SUPFAM" id="SSF56752">
    <property type="entry name" value="D-aminoacid aminotransferase-like PLP-dependent enzymes"/>
    <property type="match status" value="1"/>
</dbReference>
<comment type="caution">
    <text evidence="16">The sequence shown here is derived from an EMBL/GenBank/DDBJ whole genome shotgun (WGS) entry which is preliminary data.</text>
</comment>
<comment type="similarity">
    <text evidence="6">Belongs to the class-IV pyridoxal-phosphate-dependent aminotransferase family.</text>
</comment>
<evidence type="ECO:0000256" key="10">
    <source>
        <dbReference type="ARBA" id="ARBA00022679"/>
    </source>
</evidence>